<dbReference type="PROSITE" id="PS51826">
    <property type="entry name" value="PSBD"/>
    <property type="match status" value="1"/>
</dbReference>
<feature type="region of interest" description="Disordered" evidence="7">
    <location>
        <begin position="94"/>
        <end position="126"/>
    </location>
</feature>
<dbReference type="PROSITE" id="PS00189">
    <property type="entry name" value="LIPOYL"/>
    <property type="match status" value="1"/>
</dbReference>
<dbReference type="InterPro" id="IPR001078">
    <property type="entry name" value="2-oxoacid_DH_actylTfrase"/>
</dbReference>
<keyword evidence="10" id="KW-0378">Hydrolase</keyword>
<dbReference type="InterPro" id="IPR050743">
    <property type="entry name" value="2-oxoacid_DH_E2_comp"/>
</dbReference>
<dbReference type="FunFam" id="4.10.320.10:FF:000002">
    <property type="entry name" value="Dihydrolipoamide acetyltransferase component of pyruvate dehydrogenase complex"/>
    <property type="match status" value="1"/>
</dbReference>
<dbReference type="InterPro" id="IPR004167">
    <property type="entry name" value="PSBD"/>
</dbReference>
<keyword evidence="3 6" id="KW-0808">Transferase</keyword>
<keyword evidence="11" id="KW-1185">Reference proteome</keyword>
<evidence type="ECO:0000256" key="7">
    <source>
        <dbReference type="SAM" id="MobiDB-lite"/>
    </source>
</evidence>
<feature type="compositionally biased region" description="Low complexity" evidence="7">
    <location>
        <begin position="94"/>
        <end position="103"/>
    </location>
</feature>
<dbReference type="InterPro" id="IPR036625">
    <property type="entry name" value="E3-bd_dom_sf"/>
</dbReference>
<dbReference type="Proteomes" id="UP000249260">
    <property type="component" value="Unassembled WGS sequence"/>
</dbReference>
<keyword evidence="5 6" id="KW-0012">Acyltransferase</keyword>
<dbReference type="SUPFAM" id="SSF51230">
    <property type="entry name" value="Single hybrid motif"/>
    <property type="match status" value="1"/>
</dbReference>
<comment type="similarity">
    <text evidence="2 6">Belongs to the 2-oxoacid dehydrogenase family.</text>
</comment>
<dbReference type="PANTHER" id="PTHR43178:SF5">
    <property type="entry name" value="LIPOAMIDE ACYLTRANSFERASE COMPONENT OF BRANCHED-CHAIN ALPHA-KETO ACID DEHYDROGENASE COMPLEX, MITOCHONDRIAL"/>
    <property type="match status" value="1"/>
</dbReference>
<evidence type="ECO:0000259" key="8">
    <source>
        <dbReference type="PROSITE" id="PS50968"/>
    </source>
</evidence>
<dbReference type="EMBL" id="QLUW01000001">
    <property type="protein sequence ID" value="RAP77903.1"/>
    <property type="molecule type" value="Genomic_DNA"/>
</dbReference>
<comment type="cofactor">
    <cofactor evidence="1 6">
        <name>(R)-lipoate</name>
        <dbReference type="ChEBI" id="CHEBI:83088"/>
    </cofactor>
</comment>
<dbReference type="RefSeq" id="WP_112881026.1">
    <property type="nucleotide sequence ID" value="NZ_QLUW01000001.1"/>
</dbReference>
<evidence type="ECO:0000313" key="11">
    <source>
        <dbReference type="Proteomes" id="UP000249260"/>
    </source>
</evidence>
<evidence type="ECO:0000256" key="3">
    <source>
        <dbReference type="ARBA" id="ARBA00022679"/>
    </source>
</evidence>
<evidence type="ECO:0000256" key="4">
    <source>
        <dbReference type="ARBA" id="ARBA00022823"/>
    </source>
</evidence>
<proteinExistence type="inferred from homology"/>
<evidence type="ECO:0000256" key="6">
    <source>
        <dbReference type="RuleBase" id="RU003423"/>
    </source>
</evidence>
<dbReference type="GO" id="GO:0016787">
    <property type="term" value="F:hydrolase activity"/>
    <property type="evidence" value="ECO:0007669"/>
    <property type="project" value="UniProtKB-KW"/>
</dbReference>
<dbReference type="Pfam" id="PF00364">
    <property type="entry name" value="Biotin_lipoyl"/>
    <property type="match status" value="1"/>
</dbReference>
<feature type="domain" description="Lipoyl-binding" evidence="8">
    <location>
        <begin position="3"/>
        <end position="78"/>
    </location>
</feature>
<keyword evidence="4 6" id="KW-0450">Lipoyl</keyword>
<feature type="domain" description="Peripheral subunit-binding (PSBD)" evidence="9">
    <location>
        <begin position="122"/>
        <end position="159"/>
    </location>
</feature>
<dbReference type="Pfam" id="PF00198">
    <property type="entry name" value="2-oxoacid_dh"/>
    <property type="match status" value="1"/>
</dbReference>
<reference evidence="10 11" key="1">
    <citation type="submission" date="2018-06" db="EMBL/GenBank/DDBJ databases">
        <title>Paenibacillus montanisoli sp. nov., isolated from mountain area soil.</title>
        <authorList>
            <person name="Wu M."/>
        </authorList>
    </citation>
    <scope>NUCLEOTIDE SEQUENCE [LARGE SCALE GENOMIC DNA]</scope>
    <source>
        <strain evidence="10 11">RA17</strain>
    </source>
</reference>
<dbReference type="InterPro" id="IPR000089">
    <property type="entry name" value="Biotin_lipoyl"/>
</dbReference>
<evidence type="ECO:0000259" key="9">
    <source>
        <dbReference type="PROSITE" id="PS51826"/>
    </source>
</evidence>
<protein>
    <recommendedName>
        <fullName evidence="6">Dihydrolipoamide acetyltransferase component of pyruvate dehydrogenase complex</fullName>
        <ecNumber evidence="6">2.3.1.-</ecNumber>
    </recommendedName>
</protein>
<dbReference type="GO" id="GO:0031405">
    <property type="term" value="F:lipoic acid binding"/>
    <property type="evidence" value="ECO:0007669"/>
    <property type="project" value="TreeGrafter"/>
</dbReference>
<comment type="caution">
    <text evidence="10">The sequence shown here is derived from an EMBL/GenBank/DDBJ whole genome shotgun (WGS) entry which is preliminary data.</text>
</comment>
<dbReference type="EC" id="2.3.1.-" evidence="6"/>
<gene>
    <name evidence="10" type="ORF">DL346_05455</name>
</gene>
<dbReference type="OrthoDB" id="9805770at2"/>
<dbReference type="SUPFAM" id="SSF52777">
    <property type="entry name" value="CoA-dependent acyltransferases"/>
    <property type="match status" value="1"/>
</dbReference>
<dbReference type="InterPro" id="IPR003016">
    <property type="entry name" value="2-oxoA_DH_lipoyl-BS"/>
</dbReference>
<evidence type="ECO:0000313" key="10">
    <source>
        <dbReference type="EMBL" id="RAP77903.1"/>
    </source>
</evidence>
<evidence type="ECO:0000256" key="1">
    <source>
        <dbReference type="ARBA" id="ARBA00001938"/>
    </source>
</evidence>
<dbReference type="FunFam" id="3.30.559.10:FF:000007">
    <property type="entry name" value="Dihydrolipoamide acetyltransferase component of pyruvate dehydrogenase complex"/>
    <property type="match status" value="1"/>
</dbReference>
<dbReference type="Gene3D" id="2.40.50.100">
    <property type="match status" value="1"/>
</dbReference>
<evidence type="ECO:0000256" key="5">
    <source>
        <dbReference type="ARBA" id="ARBA00023315"/>
    </source>
</evidence>
<dbReference type="InterPro" id="IPR011053">
    <property type="entry name" value="Single_hybrid_motif"/>
</dbReference>
<sequence>MPTVEYRLPDIGEGIHEADIVNWLIKPGDRVVEDQVIAEVESDKAIVEIPSPVNGTIRAIKVSEGTRVKVGDLLVDFEAEGAIEALGESAEAPETAYAAPEAQEVSKLPQAAGSGQASSKAIATPSVRKLAREQGVDLDDIVGTGKDGRITSDDIMRFVSGSAPAAAPAQQMIESVHARTSDDQPEVWTATAPAQQMNKTIHAQTSDDQPEVQMTAEQPSVRIAAVPESDLPESTPREERIPLKGIRKAISEAMIKSMYTAPQATIMDEVEVTKLVELRERIKSHAEKRAVKVTYLPFLIKCVIAACRQFPMMNASLDETTNEIVIKRNYHVGIAVDTEQGLLVPVVKDADRKNIWSIAEEMNRLITAGRQGKLTFGQLRGSTITITNIGSAGGMFFTPILNYPESAIVGMGRISEKPVVKQGEIVAAQVMSLSISFDHRIVDGATAQSFLNMIKTMMEQPDLILMEN</sequence>
<dbReference type="PROSITE" id="PS50968">
    <property type="entry name" value="BIOTINYL_LIPOYL"/>
    <property type="match status" value="1"/>
</dbReference>
<dbReference type="AlphaFoldDB" id="A0A328U7V9"/>
<dbReference type="GO" id="GO:0016407">
    <property type="term" value="F:acetyltransferase activity"/>
    <property type="evidence" value="ECO:0007669"/>
    <property type="project" value="TreeGrafter"/>
</dbReference>
<evidence type="ECO:0000256" key="2">
    <source>
        <dbReference type="ARBA" id="ARBA00007317"/>
    </source>
</evidence>
<name>A0A328U7V9_9BACL</name>
<accession>A0A328U7V9</accession>
<dbReference type="CDD" id="cd06849">
    <property type="entry name" value="lipoyl_domain"/>
    <property type="match status" value="1"/>
</dbReference>
<organism evidence="10 11">
    <name type="scientific">Paenibacillus montanisoli</name>
    <dbReference type="NCBI Taxonomy" id="2081970"/>
    <lineage>
        <taxon>Bacteria</taxon>
        <taxon>Bacillati</taxon>
        <taxon>Bacillota</taxon>
        <taxon>Bacilli</taxon>
        <taxon>Bacillales</taxon>
        <taxon>Paenibacillaceae</taxon>
        <taxon>Paenibacillus</taxon>
    </lineage>
</organism>
<dbReference type="Pfam" id="PF02817">
    <property type="entry name" value="E3_binding"/>
    <property type="match status" value="1"/>
</dbReference>
<dbReference type="Gene3D" id="3.30.559.10">
    <property type="entry name" value="Chloramphenicol acetyltransferase-like domain"/>
    <property type="match status" value="1"/>
</dbReference>
<dbReference type="InterPro" id="IPR023213">
    <property type="entry name" value="CAT-like_dom_sf"/>
</dbReference>
<feature type="compositionally biased region" description="Low complexity" evidence="7">
    <location>
        <begin position="110"/>
        <end position="119"/>
    </location>
</feature>
<dbReference type="PANTHER" id="PTHR43178">
    <property type="entry name" value="DIHYDROLIPOAMIDE ACETYLTRANSFERASE COMPONENT OF PYRUVATE DEHYDROGENASE COMPLEX"/>
    <property type="match status" value="1"/>
</dbReference>
<dbReference type="GO" id="GO:0005737">
    <property type="term" value="C:cytoplasm"/>
    <property type="evidence" value="ECO:0007669"/>
    <property type="project" value="TreeGrafter"/>
</dbReference>
<dbReference type="Gene3D" id="4.10.320.10">
    <property type="entry name" value="E3-binding domain"/>
    <property type="match status" value="1"/>
</dbReference>
<dbReference type="SUPFAM" id="SSF47005">
    <property type="entry name" value="Peripheral subunit-binding domain of 2-oxo acid dehydrogenase complex"/>
    <property type="match status" value="1"/>
</dbReference>